<feature type="region of interest" description="Disordered" evidence="1">
    <location>
        <begin position="102"/>
        <end position="121"/>
    </location>
</feature>
<evidence type="ECO:0000256" key="1">
    <source>
        <dbReference type="SAM" id="MobiDB-lite"/>
    </source>
</evidence>
<accession>A0A6A6P848</accession>
<dbReference type="EMBL" id="MU001674">
    <property type="protein sequence ID" value="KAF2459977.1"/>
    <property type="molecule type" value="Genomic_DNA"/>
</dbReference>
<gene>
    <name evidence="2" type="ORF">BDY21DRAFT_419684</name>
</gene>
<evidence type="ECO:0000313" key="3">
    <source>
        <dbReference type="Proteomes" id="UP000799766"/>
    </source>
</evidence>
<reference evidence="2" key="1">
    <citation type="journal article" date="2020" name="Stud. Mycol.">
        <title>101 Dothideomycetes genomes: a test case for predicting lifestyles and emergence of pathogens.</title>
        <authorList>
            <person name="Haridas S."/>
            <person name="Albert R."/>
            <person name="Binder M."/>
            <person name="Bloem J."/>
            <person name="Labutti K."/>
            <person name="Salamov A."/>
            <person name="Andreopoulos B."/>
            <person name="Baker S."/>
            <person name="Barry K."/>
            <person name="Bills G."/>
            <person name="Bluhm B."/>
            <person name="Cannon C."/>
            <person name="Castanera R."/>
            <person name="Culley D."/>
            <person name="Daum C."/>
            <person name="Ezra D."/>
            <person name="Gonzalez J."/>
            <person name="Henrissat B."/>
            <person name="Kuo A."/>
            <person name="Liang C."/>
            <person name="Lipzen A."/>
            <person name="Lutzoni F."/>
            <person name="Magnuson J."/>
            <person name="Mondo S."/>
            <person name="Nolan M."/>
            <person name="Ohm R."/>
            <person name="Pangilinan J."/>
            <person name="Park H.-J."/>
            <person name="Ramirez L."/>
            <person name="Alfaro M."/>
            <person name="Sun H."/>
            <person name="Tritt A."/>
            <person name="Yoshinaga Y."/>
            <person name="Zwiers L.-H."/>
            <person name="Turgeon B."/>
            <person name="Goodwin S."/>
            <person name="Spatafora J."/>
            <person name="Crous P."/>
            <person name="Grigoriev I."/>
        </authorList>
    </citation>
    <scope>NUCLEOTIDE SEQUENCE</scope>
    <source>
        <strain evidence="2">ATCC 16933</strain>
    </source>
</reference>
<proteinExistence type="predicted"/>
<keyword evidence="3" id="KW-1185">Reference proteome</keyword>
<sequence length="199" mass="22400">MPPQCYSPGVTCCEFGRRRDAAEPFHDQKYQEVKHRSHGSRYEVLEFPDVHCSRMRHLEASSVDAVPVACPQKLQNLNGKRSVEKHAFLRSLKLIDQNLECGVDRSNPSAHSQSRRRIKDSRCRQEILETSYISRLGPPIGHRSQLSGDREDGGPRARERARQQQRDDDNDDAAARFPPTREAGANSTDAWGQTPAGGP</sequence>
<protein>
    <submittedName>
        <fullName evidence="2">Uncharacterized protein</fullName>
    </submittedName>
</protein>
<dbReference type="Proteomes" id="UP000799766">
    <property type="component" value="Unassembled WGS sequence"/>
</dbReference>
<name>A0A6A6P848_9PEZI</name>
<dbReference type="AlphaFoldDB" id="A0A6A6P848"/>
<feature type="region of interest" description="Disordered" evidence="1">
    <location>
        <begin position="134"/>
        <end position="199"/>
    </location>
</feature>
<evidence type="ECO:0000313" key="2">
    <source>
        <dbReference type="EMBL" id="KAF2459977.1"/>
    </source>
</evidence>
<feature type="compositionally biased region" description="Basic and acidic residues" evidence="1">
    <location>
        <begin position="148"/>
        <end position="167"/>
    </location>
</feature>
<organism evidence="2 3">
    <name type="scientific">Lineolata rhizophorae</name>
    <dbReference type="NCBI Taxonomy" id="578093"/>
    <lineage>
        <taxon>Eukaryota</taxon>
        <taxon>Fungi</taxon>
        <taxon>Dikarya</taxon>
        <taxon>Ascomycota</taxon>
        <taxon>Pezizomycotina</taxon>
        <taxon>Dothideomycetes</taxon>
        <taxon>Dothideomycetes incertae sedis</taxon>
        <taxon>Lineolatales</taxon>
        <taxon>Lineolataceae</taxon>
        <taxon>Lineolata</taxon>
    </lineage>
</organism>